<dbReference type="Proteomes" id="UP001176961">
    <property type="component" value="Unassembled WGS sequence"/>
</dbReference>
<gene>
    <name evidence="1" type="ORF">CYNAS_LOCUS14911</name>
</gene>
<name>A0AA36MA07_CYLNA</name>
<comment type="caution">
    <text evidence="1">The sequence shown here is derived from an EMBL/GenBank/DDBJ whole genome shotgun (WGS) entry which is preliminary data.</text>
</comment>
<protein>
    <submittedName>
        <fullName evidence="1">Uncharacterized protein</fullName>
    </submittedName>
</protein>
<evidence type="ECO:0000313" key="2">
    <source>
        <dbReference type="Proteomes" id="UP001176961"/>
    </source>
</evidence>
<reference evidence="1" key="1">
    <citation type="submission" date="2023-07" db="EMBL/GenBank/DDBJ databases">
        <authorList>
            <consortium name="CYATHOMIX"/>
        </authorList>
    </citation>
    <scope>NUCLEOTIDE SEQUENCE</scope>
    <source>
        <strain evidence="1">N/A</strain>
    </source>
</reference>
<evidence type="ECO:0000313" key="1">
    <source>
        <dbReference type="EMBL" id="CAJ0602928.1"/>
    </source>
</evidence>
<accession>A0AA36MA07</accession>
<keyword evidence="2" id="KW-1185">Reference proteome</keyword>
<dbReference type="AlphaFoldDB" id="A0AA36MA07"/>
<proteinExistence type="predicted"/>
<sequence>MVQLSISKICWCVLCFHIPFTVAKGFSKQKPDYDWRAQDTPLEDSLCKEPTFSANLPENMRKEIHSIWKAQNSNEDCFEKISKTRKILAQLSPSKRRKLLNGARQCKPPDIVKTLPDPLRARILDIWKQRDPSGNCWEQQRKTRLLLLNLPLSIRRRLHPAAMECALPHFIDRLEWDLQVKLRNLWADYKKGEPCTNVCCT</sequence>
<dbReference type="EMBL" id="CATQJL010000305">
    <property type="protein sequence ID" value="CAJ0602928.1"/>
    <property type="molecule type" value="Genomic_DNA"/>
</dbReference>
<organism evidence="1 2">
    <name type="scientific">Cylicocyclus nassatus</name>
    <name type="common">Nematode worm</name>
    <dbReference type="NCBI Taxonomy" id="53992"/>
    <lineage>
        <taxon>Eukaryota</taxon>
        <taxon>Metazoa</taxon>
        <taxon>Ecdysozoa</taxon>
        <taxon>Nematoda</taxon>
        <taxon>Chromadorea</taxon>
        <taxon>Rhabditida</taxon>
        <taxon>Rhabditina</taxon>
        <taxon>Rhabditomorpha</taxon>
        <taxon>Strongyloidea</taxon>
        <taxon>Strongylidae</taxon>
        <taxon>Cylicocyclus</taxon>
    </lineage>
</organism>